<evidence type="ECO:0000313" key="9">
    <source>
        <dbReference type="EMBL" id="KLI03625.1"/>
    </source>
</evidence>
<dbReference type="AlphaFoldDB" id="A0A0U1QS41"/>
<dbReference type="PANTHER" id="PTHR30012">
    <property type="entry name" value="GENERAL SECRETION PATHWAY PROTEIN"/>
    <property type="match status" value="1"/>
</dbReference>
<evidence type="ECO:0000313" key="10">
    <source>
        <dbReference type="Proteomes" id="UP000035553"/>
    </source>
</evidence>
<dbReference type="InterPro" id="IPR018076">
    <property type="entry name" value="T2SS_GspF_dom"/>
</dbReference>
<dbReference type="EMBL" id="AFVQ02000019">
    <property type="protein sequence ID" value="KLI03625.1"/>
    <property type="molecule type" value="Genomic_DNA"/>
</dbReference>
<keyword evidence="5 7" id="KW-1133">Transmembrane helix</keyword>
<dbReference type="InterPro" id="IPR047692">
    <property type="entry name" value="T4P_ComGB"/>
</dbReference>
<protein>
    <recommendedName>
        <fullName evidence="8">Type II secretion system protein GspF domain-containing protein</fullName>
    </recommendedName>
</protein>
<evidence type="ECO:0000256" key="4">
    <source>
        <dbReference type="ARBA" id="ARBA00022692"/>
    </source>
</evidence>
<dbReference type="InterPro" id="IPR042094">
    <property type="entry name" value="T2SS_GspF_sf"/>
</dbReference>
<keyword evidence="3" id="KW-1003">Cell membrane</keyword>
<name>A0A0U1QS41_9BACL</name>
<comment type="similarity">
    <text evidence="2">Belongs to the GSP F family.</text>
</comment>
<dbReference type="OrthoDB" id="1638902at2"/>
<keyword evidence="4 7" id="KW-0812">Transmembrane</keyword>
<feature type="transmembrane region" description="Helical" evidence="7">
    <location>
        <begin position="114"/>
        <end position="136"/>
    </location>
</feature>
<evidence type="ECO:0000256" key="7">
    <source>
        <dbReference type="SAM" id="Phobius"/>
    </source>
</evidence>
<dbReference type="InterPro" id="IPR003004">
    <property type="entry name" value="GspF/PilC"/>
</dbReference>
<evidence type="ECO:0000259" key="8">
    <source>
        <dbReference type="Pfam" id="PF00482"/>
    </source>
</evidence>
<dbReference type="STRING" id="1069536.SINU_01640"/>
<reference evidence="9 10" key="1">
    <citation type="journal article" date="2011" name="J. Bacteriol.">
        <title>Draft genome sequence of Sporolactobacillus inulinus strain CASD, an efficient D-lactic acid-producing bacterium with high-concentration lactate tolerance capability.</title>
        <authorList>
            <person name="Yu B."/>
            <person name="Su F."/>
            <person name="Wang L."/>
            <person name="Xu K."/>
            <person name="Zhao B."/>
            <person name="Xu P."/>
        </authorList>
    </citation>
    <scope>NUCLEOTIDE SEQUENCE [LARGE SCALE GENOMIC DNA]</scope>
    <source>
        <strain evidence="9 10">CASD</strain>
    </source>
</reference>
<dbReference type="NCBIfam" id="NF041012">
    <property type="entry name" value="T4P_ComGB"/>
    <property type="match status" value="1"/>
</dbReference>
<comment type="caution">
    <text evidence="9">The sequence shown here is derived from an EMBL/GenBank/DDBJ whole genome shotgun (WGS) entry which is preliminary data.</text>
</comment>
<evidence type="ECO:0000256" key="1">
    <source>
        <dbReference type="ARBA" id="ARBA00004651"/>
    </source>
</evidence>
<accession>A0A0U1QS41</accession>
<dbReference type="Gene3D" id="1.20.81.30">
    <property type="entry name" value="Type II secretion system (T2SS), domain F"/>
    <property type="match status" value="2"/>
</dbReference>
<dbReference type="Proteomes" id="UP000035553">
    <property type="component" value="Unassembled WGS sequence"/>
</dbReference>
<dbReference type="Pfam" id="PF00482">
    <property type="entry name" value="T2SSF"/>
    <property type="match status" value="2"/>
</dbReference>
<evidence type="ECO:0000256" key="5">
    <source>
        <dbReference type="ARBA" id="ARBA00022989"/>
    </source>
</evidence>
<dbReference type="RefSeq" id="WP_010023214.1">
    <property type="nucleotide sequence ID" value="NZ_AFVQ02000019.1"/>
</dbReference>
<dbReference type="GO" id="GO:0005886">
    <property type="term" value="C:plasma membrane"/>
    <property type="evidence" value="ECO:0007669"/>
    <property type="project" value="UniProtKB-SubCell"/>
</dbReference>
<dbReference type="PANTHER" id="PTHR30012:SF0">
    <property type="entry name" value="TYPE II SECRETION SYSTEM PROTEIN F-RELATED"/>
    <property type="match status" value="1"/>
</dbReference>
<comment type="subcellular location">
    <subcellularLocation>
        <location evidence="1">Cell membrane</location>
        <topology evidence="1">Multi-pass membrane protein</topology>
    </subcellularLocation>
</comment>
<dbReference type="PRINTS" id="PR00812">
    <property type="entry name" value="BCTERIALGSPF"/>
</dbReference>
<evidence type="ECO:0000256" key="2">
    <source>
        <dbReference type="ARBA" id="ARBA00005745"/>
    </source>
</evidence>
<sequence>MFFQKNLTRKQQAQLLINLGESLNYGYSLNASLRAPVGHRYERAFRTYLQSQLRSGKRLHELLRACRFPEEVASAIYFAERSGHLSKALLENGKAMQRNEKYVQSLRRVMRYPLFLVWMFGLVLFVIGKFLLPNFIQLYRSMSLELPAITKTMLYLANHLTELLVVGTFFLLLLVISYVFGRRIDLLLRLQFAARLPILSQFIQLYYTHQLSFQLSSLLRSGLSMKEAIYILSENRTSIFLKRESNRLKEALTQGHALSSTLADASYYLPELAMMIEQAAFQESLGDALHRYSIRLMDRMEQRSKWLLSLCQPTLLVVIGGLILLLFLSILLPVFQMINGL</sequence>
<proteinExistence type="inferred from homology"/>
<gene>
    <name evidence="9" type="ORF">SINU_01640</name>
</gene>
<keyword evidence="10" id="KW-1185">Reference proteome</keyword>
<keyword evidence="6 7" id="KW-0472">Membrane</keyword>
<feature type="transmembrane region" description="Helical" evidence="7">
    <location>
        <begin position="156"/>
        <end position="180"/>
    </location>
</feature>
<evidence type="ECO:0000256" key="6">
    <source>
        <dbReference type="ARBA" id="ARBA00023136"/>
    </source>
</evidence>
<feature type="domain" description="Type II secretion system protein GspF" evidence="8">
    <location>
        <begin position="214"/>
        <end position="333"/>
    </location>
</feature>
<feature type="transmembrane region" description="Helical" evidence="7">
    <location>
        <begin position="306"/>
        <end position="335"/>
    </location>
</feature>
<organism evidence="9 10">
    <name type="scientific">Sporolactobacillus inulinus CASD</name>
    <dbReference type="NCBI Taxonomy" id="1069536"/>
    <lineage>
        <taxon>Bacteria</taxon>
        <taxon>Bacillati</taxon>
        <taxon>Bacillota</taxon>
        <taxon>Bacilli</taxon>
        <taxon>Bacillales</taxon>
        <taxon>Sporolactobacillaceae</taxon>
        <taxon>Sporolactobacillus</taxon>
    </lineage>
</organism>
<feature type="domain" description="Type II secretion system protein GspF" evidence="8">
    <location>
        <begin position="19"/>
        <end position="133"/>
    </location>
</feature>
<evidence type="ECO:0000256" key="3">
    <source>
        <dbReference type="ARBA" id="ARBA00022475"/>
    </source>
</evidence>